<dbReference type="RefSeq" id="WP_253864913.1">
    <property type="nucleotide sequence ID" value="NZ_BAAALN010000002.1"/>
</dbReference>
<dbReference type="NCBIfam" id="NF005510">
    <property type="entry name" value="PRK07121.1-3"/>
    <property type="match status" value="1"/>
</dbReference>
<dbReference type="Proteomes" id="UP001500653">
    <property type="component" value="Unassembled WGS sequence"/>
</dbReference>
<evidence type="ECO:0000256" key="4">
    <source>
        <dbReference type="ARBA" id="ARBA00023002"/>
    </source>
</evidence>
<reference evidence="8" key="1">
    <citation type="journal article" date="2019" name="Int. J. Syst. Evol. Microbiol.">
        <title>The Global Catalogue of Microorganisms (GCM) 10K type strain sequencing project: providing services to taxonomists for standard genome sequencing and annotation.</title>
        <authorList>
            <consortium name="The Broad Institute Genomics Platform"/>
            <consortium name="The Broad Institute Genome Sequencing Center for Infectious Disease"/>
            <person name="Wu L."/>
            <person name="Ma J."/>
        </authorList>
    </citation>
    <scope>NUCLEOTIDE SEQUENCE [LARGE SCALE GENOMIC DNA]</scope>
    <source>
        <strain evidence="8">JCM 13023</strain>
    </source>
</reference>
<keyword evidence="8" id="KW-1185">Reference proteome</keyword>
<feature type="compositionally biased region" description="Basic and acidic residues" evidence="5">
    <location>
        <begin position="206"/>
        <end position="222"/>
    </location>
</feature>
<gene>
    <name evidence="7" type="ORF">GCM10009676_05420</name>
</gene>
<evidence type="ECO:0000313" key="8">
    <source>
        <dbReference type="Proteomes" id="UP001500653"/>
    </source>
</evidence>
<evidence type="ECO:0000256" key="3">
    <source>
        <dbReference type="ARBA" id="ARBA00022827"/>
    </source>
</evidence>
<dbReference type="InterPro" id="IPR003953">
    <property type="entry name" value="FAD-dep_OxRdtase_2_FAD-bd"/>
</dbReference>
<dbReference type="Gene3D" id="3.50.50.60">
    <property type="entry name" value="FAD/NAD(P)-binding domain"/>
    <property type="match status" value="1"/>
</dbReference>
<evidence type="ECO:0000313" key="7">
    <source>
        <dbReference type="EMBL" id="GAA1226355.1"/>
    </source>
</evidence>
<keyword evidence="4" id="KW-0560">Oxidoreductase</keyword>
<dbReference type="PANTHER" id="PTHR43400:SF10">
    <property type="entry name" value="3-OXOSTEROID 1-DEHYDROGENASE"/>
    <property type="match status" value="1"/>
</dbReference>
<evidence type="ECO:0000256" key="1">
    <source>
        <dbReference type="ARBA" id="ARBA00001974"/>
    </source>
</evidence>
<dbReference type="InterPro" id="IPR036188">
    <property type="entry name" value="FAD/NAD-bd_sf"/>
</dbReference>
<dbReference type="EMBL" id="BAAALN010000002">
    <property type="protein sequence ID" value="GAA1226355.1"/>
    <property type="molecule type" value="Genomic_DNA"/>
</dbReference>
<name>A0ABP4GJX8_9PSEU</name>
<dbReference type="SUPFAM" id="SSF56425">
    <property type="entry name" value="Succinate dehydrogenase/fumarate reductase flavoprotein, catalytic domain"/>
    <property type="match status" value="1"/>
</dbReference>
<organism evidence="7 8">
    <name type="scientific">Prauserella halophila</name>
    <dbReference type="NCBI Taxonomy" id="185641"/>
    <lineage>
        <taxon>Bacteria</taxon>
        <taxon>Bacillati</taxon>
        <taxon>Actinomycetota</taxon>
        <taxon>Actinomycetes</taxon>
        <taxon>Pseudonocardiales</taxon>
        <taxon>Pseudonocardiaceae</taxon>
        <taxon>Prauserella</taxon>
    </lineage>
</organism>
<keyword evidence="2" id="KW-0285">Flavoprotein</keyword>
<proteinExistence type="predicted"/>
<evidence type="ECO:0000256" key="2">
    <source>
        <dbReference type="ARBA" id="ARBA00022630"/>
    </source>
</evidence>
<comment type="cofactor">
    <cofactor evidence="1">
        <name>FAD</name>
        <dbReference type="ChEBI" id="CHEBI:57692"/>
    </cofactor>
</comment>
<evidence type="ECO:0000256" key="5">
    <source>
        <dbReference type="SAM" id="MobiDB-lite"/>
    </source>
</evidence>
<dbReference type="SUPFAM" id="SSF51905">
    <property type="entry name" value="FAD/NAD(P)-binding domain"/>
    <property type="match status" value="1"/>
</dbReference>
<protein>
    <submittedName>
        <fullName evidence="7">FAD-binding protein</fullName>
    </submittedName>
</protein>
<dbReference type="PANTHER" id="PTHR43400">
    <property type="entry name" value="FUMARATE REDUCTASE"/>
    <property type="match status" value="1"/>
</dbReference>
<dbReference type="Gene3D" id="3.90.700.10">
    <property type="entry name" value="Succinate dehydrogenase/fumarate reductase flavoprotein, catalytic domain"/>
    <property type="match status" value="1"/>
</dbReference>
<comment type="caution">
    <text evidence="7">The sequence shown here is derived from an EMBL/GenBank/DDBJ whole genome shotgun (WGS) entry which is preliminary data.</text>
</comment>
<dbReference type="InterPro" id="IPR050315">
    <property type="entry name" value="FAD-oxidoreductase_2"/>
</dbReference>
<dbReference type="InterPro" id="IPR027477">
    <property type="entry name" value="Succ_DH/fumarate_Rdtase_cat_sf"/>
</dbReference>
<accession>A0ABP4GJX8</accession>
<keyword evidence="3" id="KW-0274">FAD</keyword>
<feature type="region of interest" description="Disordered" evidence="5">
    <location>
        <begin position="206"/>
        <end position="226"/>
    </location>
</feature>
<sequence length="510" mass="53307">MSEKTPVSALDVAEIDSFDHETDVLVVGFGCAGAAAALEAHAAGARTTVLERQSGGGGSAAMSGGEIYLGGGTPIQTACGFADTAEEMEKFLLSALGPDADAEKVGLYCRGSLEHYRWLTGLGVPFKPSLWDTPTWVPPTDDGLMWMGEFAHPHCDVAVPAPRGHRVTADGFGGRVLMSVLGDAVAASDVAVHTDTGATRLIVERHNTARHSTDRSSSDRGSADGPRVVGVVARHFGETVTYRARHGVVLTTGGFADNADMVAQHAPQLVGLPANSDGGDDGRGIVMAQAVGAAVRHMSAGQVGIALVPGMMVRGMIVNDQGQRFVNEDTYPGLVGQAALFHHGLKVWVILDQQAYEEVPEDQRWGVVPHFVAETADELEREIGMPDGALRTTIGEYNRHAARGEDPYFHKTARWLRPLNPPLAAIDVRRGITPPEHGDAGGGGAEVFTLGGLHTTGDGAVLDLDGGTVAGLYAAGRATSGLHSWGYISGTSLGDGTFFGRRAGRAAAGR</sequence>
<evidence type="ECO:0000259" key="6">
    <source>
        <dbReference type="Pfam" id="PF00890"/>
    </source>
</evidence>
<dbReference type="Pfam" id="PF00890">
    <property type="entry name" value="FAD_binding_2"/>
    <property type="match status" value="1"/>
</dbReference>
<feature type="domain" description="FAD-dependent oxidoreductase 2 FAD-binding" evidence="6">
    <location>
        <begin position="23"/>
        <end position="493"/>
    </location>
</feature>